<dbReference type="InterPro" id="IPR029303">
    <property type="entry name" value="CapF_C"/>
</dbReference>
<dbReference type="SUPFAM" id="SSF51182">
    <property type="entry name" value="RmlC-like cupins"/>
    <property type="match status" value="1"/>
</dbReference>
<dbReference type="NCBIfam" id="NF047837">
    <property type="entry name" value="UDPAcbARedWbcJ"/>
    <property type="match status" value="1"/>
</dbReference>
<dbReference type="InterPro" id="IPR011051">
    <property type="entry name" value="RmlC_Cupin_sf"/>
</dbReference>
<dbReference type="Gene3D" id="2.60.120.10">
    <property type="entry name" value="Jelly Rolls"/>
    <property type="match status" value="1"/>
</dbReference>
<feature type="domain" description="Capsular polysaccharide assembling protein CapF C-terminal" evidence="2">
    <location>
        <begin position="258"/>
        <end position="367"/>
    </location>
</feature>
<dbReference type="RefSeq" id="WP_229671813.1">
    <property type="nucleotide sequence ID" value="NZ_BMKO01000001.1"/>
</dbReference>
<gene>
    <name evidence="3" type="primary">fnlB</name>
    <name evidence="3" type="ORF">GCM10011520_08400</name>
</gene>
<dbReference type="Gene3D" id="3.40.50.720">
    <property type="entry name" value="NAD(P)-binding Rossmann-like Domain"/>
    <property type="match status" value="1"/>
</dbReference>
<dbReference type="InterPro" id="IPR014710">
    <property type="entry name" value="RmlC-like_jellyroll"/>
</dbReference>
<dbReference type="CDD" id="cd05261">
    <property type="entry name" value="CAPF_like_SDR_e"/>
    <property type="match status" value="1"/>
</dbReference>
<dbReference type="Pfam" id="PF14667">
    <property type="entry name" value="Polysacc_synt_C"/>
    <property type="match status" value="1"/>
</dbReference>
<dbReference type="PANTHER" id="PTHR43245:SF55">
    <property type="entry name" value="NAD(P)-BINDING DOMAIN-CONTAINING PROTEIN"/>
    <property type="match status" value="1"/>
</dbReference>
<protein>
    <submittedName>
        <fullName evidence="3">UDP-2-acetamido-2,6-dideoxy-beta-L-talose 4-dehydrogenase</fullName>
    </submittedName>
</protein>
<dbReference type="EMBL" id="BMKO01000001">
    <property type="protein sequence ID" value="GGE70066.1"/>
    <property type="molecule type" value="Genomic_DNA"/>
</dbReference>
<dbReference type="PANTHER" id="PTHR43245">
    <property type="entry name" value="BIFUNCTIONAL POLYMYXIN RESISTANCE PROTEIN ARNA"/>
    <property type="match status" value="1"/>
</dbReference>
<dbReference type="InterPro" id="IPR036291">
    <property type="entry name" value="NAD(P)-bd_dom_sf"/>
</dbReference>
<dbReference type="InterPro" id="IPR050177">
    <property type="entry name" value="Lipid_A_modif_metabolic_enz"/>
</dbReference>
<reference evidence="4" key="1">
    <citation type="journal article" date="2019" name="Int. J. Syst. Evol. Microbiol.">
        <title>The Global Catalogue of Microorganisms (GCM) 10K type strain sequencing project: providing services to taxonomists for standard genome sequencing and annotation.</title>
        <authorList>
            <consortium name="The Broad Institute Genomics Platform"/>
            <consortium name="The Broad Institute Genome Sequencing Center for Infectious Disease"/>
            <person name="Wu L."/>
            <person name="Ma J."/>
        </authorList>
    </citation>
    <scope>NUCLEOTIDE SEQUENCE [LARGE SCALE GENOMIC DNA]</scope>
    <source>
        <strain evidence="4">CGMCC 1.16033</strain>
    </source>
</reference>
<proteinExistence type="predicted"/>
<evidence type="ECO:0000259" key="1">
    <source>
        <dbReference type="Pfam" id="PF01370"/>
    </source>
</evidence>
<dbReference type="SUPFAM" id="SSF51735">
    <property type="entry name" value="NAD(P)-binding Rossmann-fold domains"/>
    <property type="match status" value="1"/>
</dbReference>
<accession>A0ABQ1SZP9</accession>
<organism evidence="3 4">
    <name type="scientific">Shewanella carassii</name>
    <dbReference type="NCBI Taxonomy" id="1987584"/>
    <lineage>
        <taxon>Bacteria</taxon>
        <taxon>Pseudomonadati</taxon>
        <taxon>Pseudomonadota</taxon>
        <taxon>Gammaproteobacteria</taxon>
        <taxon>Alteromonadales</taxon>
        <taxon>Shewanellaceae</taxon>
        <taxon>Shewanella</taxon>
    </lineage>
</organism>
<evidence type="ECO:0000259" key="2">
    <source>
        <dbReference type="Pfam" id="PF14667"/>
    </source>
</evidence>
<evidence type="ECO:0000313" key="3">
    <source>
        <dbReference type="EMBL" id="GGE70066.1"/>
    </source>
</evidence>
<sequence length="371" mass="41727">MGTDMNIVVTGAKGFIGKNLCVMLKEHGYHNVVEADRETTLEELAVFLANADFVFHLAGINRPKNEAEFITGNTDLTQFITEHLGTFSKKVPLVVTSSIQAKLDNPYGRSKQAAEKIVAEYGERTSAPYYIYRFPNVFGKWCRPNYNSFVATFCYNILNNQDITVHDPSAPVTLVYIDDVCRSLISLLQGQTEIGYRQVEPEYSTTVGEVAEMLRAFKDSRDNLVTEDVGSGLTRALYATYLSYMTPSQFSYTIPSYGDERGVFSEMLKTKHSGQFSFFTAHPGITRGGHYHHSKNEKFLVLKGQALFKFEHIVTGDRHELCTNGNTPQIVETVPGWSHDITNVGDDELIVMLWANEIFDRDEPDTIARPL</sequence>
<dbReference type="Proteomes" id="UP000606498">
    <property type="component" value="Unassembled WGS sequence"/>
</dbReference>
<name>A0ABQ1SZP9_9GAMM</name>
<feature type="domain" description="NAD-dependent epimerase/dehydratase" evidence="1">
    <location>
        <begin position="7"/>
        <end position="190"/>
    </location>
</feature>
<evidence type="ECO:0000313" key="4">
    <source>
        <dbReference type="Proteomes" id="UP000606498"/>
    </source>
</evidence>
<keyword evidence="4" id="KW-1185">Reference proteome</keyword>
<dbReference type="CDD" id="cd07007">
    <property type="entry name" value="cupin_CapF-like_C"/>
    <property type="match status" value="1"/>
</dbReference>
<dbReference type="Pfam" id="PF01370">
    <property type="entry name" value="Epimerase"/>
    <property type="match status" value="1"/>
</dbReference>
<dbReference type="InterPro" id="IPR001509">
    <property type="entry name" value="Epimerase_deHydtase"/>
</dbReference>
<comment type="caution">
    <text evidence="3">The sequence shown here is derived from an EMBL/GenBank/DDBJ whole genome shotgun (WGS) entry which is preliminary data.</text>
</comment>